<dbReference type="InterPro" id="IPR010994">
    <property type="entry name" value="RuvA_2-like"/>
</dbReference>
<evidence type="ECO:0000256" key="5">
    <source>
        <dbReference type="SAM" id="MobiDB-lite"/>
    </source>
</evidence>
<dbReference type="GO" id="GO:0034728">
    <property type="term" value="P:nucleosome organization"/>
    <property type="evidence" value="ECO:0007669"/>
    <property type="project" value="TreeGrafter"/>
</dbReference>
<evidence type="ECO:0000259" key="7">
    <source>
        <dbReference type="Pfam" id="PF14635"/>
    </source>
</evidence>
<feature type="compositionally biased region" description="Acidic residues" evidence="5">
    <location>
        <begin position="7"/>
        <end position="64"/>
    </location>
</feature>
<dbReference type="InterPro" id="IPR012337">
    <property type="entry name" value="RNaseH-like_sf"/>
</dbReference>
<name>A0AAW1T543_9CHLO</name>
<comment type="subcellular location">
    <subcellularLocation>
        <location evidence="1">Nucleus</location>
    </subcellularLocation>
</comment>
<evidence type="ECO:0000256" key="2">
    <source>
        <dbReference type="ARBA" id="ARBA00009253"/>
    </source>
</evidence>
<feature type="region of interest" description="Disordered" evidence="5">
    <location>
        <begin position="1"/>
        <end position="214"/>
    </location>
</feature>
<dbReference type="EMBL" id="JALJOV010000435">
    <property type="protein sequence ID" value="KAK9863732.1"/>
    <property type="molecule type" value="Genomic_DNA"/>
</dbReference>
<dbReference type="Pfam" id="PF14632">
    <property type="entry name" value="SPT6_acidic"/>
    <property type="match status" value="1"/>
</dbReference>
<gene>
    <name evidence="8" type="ORF">WJX84_000407</name>
</gene>
<accession>A0AAW1T543</accession>
<evidence type="ECO:0000256" key="3">
    <source>
        <dbReference type="ARBA" id="ARBA00023163"/>
    </source>
</evidence>
<dbReference type="Gene3D" id="1.10.3500.10">
    <property type="entry name" value="Tex N-terminal region-like"/>
    <property type="match status" value="1"/>
</dbReference>
<dbReference type="Proteomes" id="UP001485043">
    <property type="component" value="Unassembled WGS sequence"/>
</dbReference>
<dbReference type="SUPFAM" id="SSF158832">
    <property type="entry name" value="Tex N-terminal region-like"/>
    <property type="match status" value="1"/>
</dbReference>
<keyword evidence="3" id="KW-0804">Transcription</keyword>
<feature type="compositionally biased region" description="Acidic residues" evidence="5">
    <location>
        <begin position="176"/>
        <end position="189"/>
    </location>
</feature>
<dbReference type="GO" id="GO:0140673">
    <property type="term" value="P:transcription elongation-coupled chromatin remodeling"/>
    <property type="evidence" value="ECO:0007669"/>
    <property type="project" value="InterPro"/>
</dbReference>
<dbReference type="GO" id="GO:0042393">
    <property type="term" value="F:histone binding"/>
    <property type="evidence" value="ECO:0007669"/>
    <property type="project" value="TreeGrafter"/>
</dbReference>
<feature type="domain" description="Transcription elongation factor Spt6 helix-hairpin-helix motif" evidence="7">
    <location>
        <begin position="1019"/>
        <end position="1111"/>
    </location>
</feature>
<feature type="compositionally biased region" description="Acidic residues" evidence="5">
    <location>
        <begin position="153"/>
        <end position="164"/>
    </location>
</feature>
<dbReference type="GO" id="GO:0031491">
    <property type="term" value="F:nucleosome binding"/>
    <property type="evidence" value="ECO:0007669"/>
    <property type="project" value="TreeGrafter"/>
</dbReference>
<dbReference type="InterPro" id="IPR028083">
    <property type="entry name" value="Spt6_acidic_N_dom"/>
</dbReference>
<feature type="domain" description="Spt6 acidic N-terminal" evidence="6">
    <location>
        <begin position="51"/>
        <end position="135"/>
    </location>
</feature>
<dbReference type="InterPro" id="IPR023323">
    <property type="entry name" value="Tex-like_dom_sf"/>
</dbReference>
<dbReference type="PANTHER" id="PTHR10145">
    <property type="entry name" value="TRANSCRIPTION ELONGATION FACTOR SPT6"/>
    <property type="match status" value="1"/>
</dbReference>
<dbReference type="Pfam" id="PF14635">
    <property type="entry name" value="HHH_7"/>
    <property type="match status" value="1"/>
</dbReference>
<dbReference type="InterPro" id="IPR042066">
    <property type="entry name" value="Spt6_death-like"/>
</dbReference>
<dbReference type="SUPFAM" id="SSF47781">
    <property type="entry name" value="RuvA domain 2-like"/>
    <property type="match status" value="1"/>
</dbReference>
<evidence type="ECO:0000259" key="6">
    <source>
        <dbReference type="Pfam" id="PF14632"/>
    </source>
</evidence>
<keyword evidence="4" id="KW-0539">Nucleus</keyword>
<evidence type="ECO:0000256" key="4">
    <source>
        <dbReference type="ARBA" id="ARBA00023242"/>
    </source>
</evidence>
<evidence type="ECO:0000256" key="1">
    <source>
        <dbReference type="ARBA" id="ARBA00004123"/>
    </source>
</evidence>
<organism evidence="8 9">
    <name type="scientific">Apatococcus fuscideae</name>
    <dbReference type="NCBI Taxonomy" id="2026836"/>
    <lineage>
        <taxon>Eukaryota</taxon>
        <taxon>Viridiplantae</taxon>
        <taxon>Chlorophyta</taxon>
        <taxon>core chlorophytes</taxon>
        <taxon>Trebouxiophyceae</taxon>
        <taxon>Chlorellales</taxon>
        <taxon>Chlorellaceae</taxon>
        <taxon>Apatococcus</taxon>
    </lineage>
</organism>
<dbReference type="InterPro" id="IPR032706">
    <property type="entry name" value="Spt6_HHH"/>
</dbReference>
<keyword evidence="9" id="KW-1185">Reference proteome</keyword>
<dbReference type="Gene3D" id="1.10.10.650">
    <property type="entry name" value="RuvA domain 2-like"/>
    <property type="match status" value="1"/>
</dbReference>
<feature type="compositionally biased region" description="Basic and acidic residues" evidence="5">
    <location>
        <begin position="124"/>
        <end position="149"/>
    </location>
</feature>
<dbReference type="InterPro" id="IPR023319">
    <property type="entry name" value="Tex-like_HTH_dom_sf"/>
</dbReference>
<feature type="region of interest" description="Disordered" evidence="5">
    <location>
        <begin position="259"/>
        <end position="295"/>
    </location>
</feature>
<dbReference type="Gene3D" id="1.10.150.850">
    <property type="entry name" value="Spt6, helix-hairpin-helix domain"/>
    <property type="match status" value="1"/>
</dbReference>
<dbReference type="PANTHER" id="PTHR10145:SF6">
    <property type="entry name" value="TRANSCRIPTION ELONGATION FACTOR SPT6"/>
    <property type="match status" value="1"/>
</dbReference>
<evidence type="ECO:0008006" key="10">
    <source>
        <dbReference type="Google" id="ProtNLM"/>
    </source>
</evidence>
<protein>
    <recommendedName>
        <fullName evidence="10">Transcription elongation factor SPT6</fullName>
    </recommendedName>
</protein>
<dbReference type="GO" id="GO:0008023">
    <property type="term" value="C:transcription elongation factor complex"/>
    <property type="evidence" value="ECO:0007669"/>
    <property type="project" value="TreeGrafter"/>
</dbReference>
<feature type="compositionally biased region" description="Acidic residues" evidence="5">
    <location>
        <begin position="72"/>
        <end position="86"/>
    </location>
</feature>
<evidence type="ECO:0000313" key="8">
    <source>
        <dbReference type="EMBL" id="KAK9863732.1"/>
    </source>
</evidence>
<sequence length="1198" mass="135213">MSNAQEFFDEAAADDEEDQQQEEPADDDGQDGEEEGDPEGTGEGQEGEEQDSSEEEEGDNEYDLTDNFIAQDGDEQDEEQEGEPEEVKERRRKRKRHRERQEELEQEELDLLEENQAPGFRRPRPAERKRLRKKTDGEKTNEERLKEELFGPADEDGLEDQLEEEGGRPAARPQQEDEDEYVSGDDFIVDDVGVGGGSARRRSGRPGASDVPTAALREMMDIFGDADELVREYEVAKAQREEARAGAGDLLEDDEDEADGLLGEDDEEDPEGAALPRRQKEERRKQRQMAQLSRAVEPAALEQALLRPEDQDIVKADIPEREQLLKLPTLQETDLHACARWVRDRLLFEGRSQAKILLEDGCIEVDGDAGQMKFINTAGEHLELKEFCQSLAGGKRGVRKGRLNSQVDAWLAAEEDCKKQDEDSDLVKAIETVVTYLLTKHREVPFIGSFCKEECGELLALDKDEEPDVVHQSARGDDELRGTMLAHHRTMKRWHVLWAIRALAHKWVAVEHRKQARRLDYRQVLTALSQDEDRVGVEICMDALDEASSMEELEDVDVKFRLAHLHVEDQLRNHSLENGKVPRLAHRSKTAAFYMRCREARVDELANRLAMPPKQFAENLDTRYKLNDMGNQDSMPVEQAAELVSQAPDLDTPEKVLDKAMHFAALLLAAEPRVRQFLREYYMQHATITTQPTEAGEAALDPWHVLGHVKRLEGKPICTFNERRSDAFMFIVRAEEDQLVTSRMELPKAAQEQLLRDWQSNYTSSDVSAVAQAHNEWREGVLREAVEDQLLPVIRAEVRRTLLSQAREQALQTCADNLWQMATRGPLQIQTREEGFVEEGSRRVIAACWGPDSPLTTLVALDERGNMMEVLRLPAFSGPLRTRRGYLQEISSSIPMHLRQIHKAQREDAIKIREFIIQHVPHAIIIEASGTNCKQLYNLFEDVEGDILENNPQYLTKTETGSLVLRMAEPFIAQVWESSAAARREMPDQPPIVRRAVALGRGVLEPLAPLASLAGPSGDALALKLHPLQRHLPRDALLGVVEQTLVTAINQVGCDINVAIDSHWLAAMLPFVAGLGPRKAAKLLQDIRKLGFAASRHSIYRDHNLLGMHVFSVLEEANVFDLLDDTRIHPLQYGAAIEVAYEAIGKVGEPDAAVDRLCSRRRDVEKVNLEVCEAFQLHLKAADALSIITAHRRTACVL</sequence>
<feature type="compositionally biased region" description="Acidic residues" evidence="5">
    <location>
        <begin position="102"/>
        <end position="113"/>
    </location>
</feature>
<dbReference type="AlphaFoldDB" id="A0AAW1T543"/>
<comment type="similarity">
    <text evidence="2">Belongs to the SPT6 family.</text>
</comment>
<evidence type="ECO:0000313" key="9">
    <source>
        <dbReference type="Proteomes" id="UP001485043"/>
    </source>
</evidence>
<proteinExistence type="inferred from homology"/>
<feature type="compositionally biased region" description="Acidic residues" evidence="5">
    <location>
        <begin position="259"/>
        <end position="271"/>
    </location>
</feature>
<dbReference type="InterPro" id="IPR017072">
    <property type="entry name" value="TF_Spt6"/>
</dbReference>
<dbReference type="Gene3D" id="1.10.10.2740">
    <property type="entry name" value="Spt6, Death-like domain"/>
    <property type="match status" value="1"/>
</dbReference>
<dbReference type="InterPro" id="IPR037027">
    <property type="entry name" value="YqgF/RNaseH-like_dom_sf"/>
</dbReference>
<dbReference type="Gene3D" id="3.30.420.140">
    <property type="entry name" value="YqgF/RNase H-like domain"/>
    <property type="match status" value="1"/>
</dbReference>
<comment type="caution">
    <text evidence="8">The sequence shown here is derived from an EMBL/GenBank/DDBJ whole genome shotgun (WGS) entry which is preliminary data.</text>
</comment>
<reference evidence="8 9" key="1">
    <citation type="journal article" date="2024" name="Nat. Commun.">
        <title>Phylogenomics reveals the evolutionary origins of lichenization in chlorophyte algae.</title>
        <authorList>
            <person name="Puginier C."/>
            <person name="Libourel C."/>
            <person name="Otte J."/>
            <person name="Skaloud P."/>
            <person name="Haon M."/>
            <person name="Grisel S."/>
            <person name="Petersen M."/>
            <person name="Berrin J.G."/>
            <person name="Delaux P.M."/>
            <person name="Dal Grande F."/>
            <person name="Keller J."/>
        </authorList>
    </citation>
    <scope>NUCLEOTIDE SEQUENCE [LARGE SCALE GENOMIC DNA]</scope>
    <source>
        <strain evidence="8 9">SAG 2523</strain>
    </source>
</reference>
<dbReference type="SUPFAM" id="SSF53098">
    <property type="entry name" value="Ribonuclease H-like"/>
    <property type="match status" value="1"/>
</dbReference>